<evidence type="ECO:0000256" key="1">
    <source>
        <dbReference type="SAM" id="MobiDB-lite"/>
    </source>
</evidence>
<protein>
    <submittedName>
        <fullName evidence="2">Uncharacterized protein</fullName>
    </submittedName>
</protein>
<feature type="compositionally biased region" description="Basic and acidic residues" evidence="1">
    <location>
        <begin position="58"/>
        <end position="72"/>
    </location>
</feature>
<organism evidence="2 3">
    <name type="scientific">Caerostris extrusa</name>
    <name type="common">Bark spider</name>
    <name type="synonym">Caerostris bankana</name>
    <dbReference type="NCBI Taxonomy" id="172846"/>
    <lineage>
        <taxon>Eukaryota</taxon>
        <taxon>Metazoa</taxon>
        <taxon>Ecdysozoa</taxon>
        <taxon>Arthropoda</taxon>
        <taxon>Chelicerata</taxon>
        <taxon>Arachnida</taxon>
        <taxon>Araneae</taxon>
        <taxon>Araneomorphae</taxon>
        <taxon>Entelegynae</taxon>
        <taxon>Araneoidea</taxon>
        <taxon>Araneidae</taxon>
        <taxon>Caerostris</taxon>
    </lineage>
</organism>
<comment type="caution">
    <text evidence="2">The sequence shown here is derived from an EMBL/GenBank/DDBJ whole genome shotgun (WGS) entry which is preliminary data.</text>
</comment>
<name>A0AAV4YGL1_CAEEX</name>
<dbReference type="EMBL" id="BPLR01019228">
    <property type="protein sequence ID" value="GIZ05166.1"/>
    <property type="molecule type" value="Genomic_DNA"/>
</dbReference>
<accession>A0AAV4YGL1</accession>
<sequence length="157" mass="18107">MKERRNRNPMEGFSNRSGNNDTPSNAHLGSKNERLMRRRNIRRVLGPVPRTGANRCPSEFEKKGKQKGKEGSPNRSGNNDTPSNVHLGRKNERLMRRRNIKRVWEQCLGRAPTEPVNRHLELLAMIRSSRKFVNCLPSRTATERGIVPGERFARNLR</sequence>
<feature type="region of interest" description="Disordered" evidence="1">
    <location>
        <begin position="1"/>
        <end position="93"/>
    </location>
</feature>
<evidence type="ECO:0000313" key="2">
    <source>
        <dbReference type="EMBL" id="GIZ05166.1"/>
    </source>
</evidence>
<dbReference type="Proteomes" id="UP001054945">
    <property type="component" value="Unassembled WGS sequence"/>
</dbReference>
<reference evidence="2 3" key="1">
    <citation type="submission" date="2021-06" db="EMBL/GenBank/DDBJ databases">
        <title>Caerostris extrusa draft genome.</title>
        <authorList>
            <person name="Kono N."/>
            <person name="Arakawa K."/>
        </authorList>
    </citation>
    <scope>NUCLEOTIDE SEQUENCE [LARGE SCALE GENOMIC DNA]</scope>
</reference>
<keyword evidence="3" id="KW-1185">Reference proteome</keyword>
<feature type="compositionally biased region" description="Polar residues" evidence="1">
    <location>
        <begin position="73"/>
        <end position="84"/>
    </location>
</feature>
<dbReference type="AlphaFoldDB" id="A0AAV4YGL1"/>
<gene>
    <name evidence="2" type="ORF">CEXT_31681</name>
</gene>
<feature type="compositionally biased region" description="Polar residues" evidence="1">
    <location>
        <begin position="14"/>
        <end position="27"/>
    </location>
</feature>
<proteinExistence type="predicted"/>
<evidence type="ECO:0000313" key="3">
    <source>
        <dbReference type="Proteomes" id="UP001054945"/>
    </source>
</evidence>